<feature type="domain" description="RDD" evidence="7">
    <location>
        <begin position="10"/>
        <end position="92"/>
    </location>
</feature>
<accession>A0ABV8FHF7</accession>
<protein>
    <submittedName>
        <fullName evidence="8">RDD family protein</fullName>
    </submittedName>
</protein>
<evidence type="ECO:0000256" key="5">
    <source>
        <dbReference type="ARBA" id="ARBA00023136"/>
    </source>
</evidence>
<feature type="transmembrane region" description="Helical" evidence="6">
    <location>
        <begin position="134"/>
        <end position="161"/>
    </location>
</feature>
<evidence type="ECO:0000256" key="1">
    <source>
        <dbReference type="ARBA" id="ARBA00004651"/>
    </source>
</evidence>
<evidence type="ECO:0000313" key="9">
    <source>
        <dbReference type="Proteomes" id="UP001595847"/>
    </source>
</evidence>
<dbReference type="InterPro" id="IPR010432">
    <property type="entry name" value="RDD"/>
</dbReference>
<evidence type="ECO:0000259" key="7">
    <source>
        <dbReference type="Pfam" id="PF06271"/>
    </source>
</evidence>
<feature type="transmembrane region" description="Helical" evidence="6">
    <location>
        <begin position="20"/>
        <end position="38"/>
    </location>
</feature>
<evidence type="ECO:0000256" key="3">
    <source>
        <dbReference type="ARBA" id="ARBA00022692"/>
    </source>
</evidence>
<dbReference type="PANTHER" id="PTHR36115">
    <property type="entry name" value="PROLINE-RICH ANTIGEN HOMOLOG-RELATED"/>
    <property type="match status" value="1"/>
</dbReference>
<dbReference type="Proteomes" id="UP001595847">
    <property type="component" value="Unassembled WGS sequence"/>
</dbReference>
<evidence type="ECO:0000256" key="6">
    <source>
        <dbReference type="SAM" id="Phobius"/>
    </source>
</evidence>
<evidence type="ECO:0000313" key="8">
    <source>
        <dbReference type="EMBL" id="MFC3994513.1"/>
    </source>
</evidence>
<keyword evidence="3 6" id="KW-0812">Transmembrane</keyword>
<reference evidence="9" key="1">
    <citation type="journal article" date="2019" name="Int. J. Syst. Evol. Microbiol.">
        <title>The Global Catalogue of Microorganisms (GCM) 10K type strain sequencing project: providing services to taxonomists for standard genome sequencing and annotation.</title>
        <authorList>
            <consortium name="The Broad Institute Genomics Platform"/>
            <consortium name="The Broad Institute Genome Sequencing Center for Infectious Disease"/>
            <person name="Wu L."/>
            <person name="Ma J."/>
        </authorList>
    </citation>
    <scope>NUCLEOTIDE SEQUENCE [LARGE SCALE GENOMIC DNA]</scope>
    <source>
        <strain evidence="9">TBRC 1826</strain>
    </source>
</reference>
<keyword evidence="2" id="KW-1003">Cell membrane</keyword>
<name>A0ABV8FHF7_9ACTN</name>
<keyword evidence="4 6" id="KW-1133">Transmembrane helix</keyword>
<dbReference type="InterPro" id="IPR051791">
    <property type="entry name" value="Pra-immunoreactive"/>
</dbReference>
<keyword evidence="9" id="KW-1185">Reference proteome</keyword>
<sequence>MSVPPGSPPAALGRRIAARLIDLLITGAAGLAVTSLAVRTLPGGADPSGIQPLPAVVLSLSLFALYTGYEVVFTALYGGTIGKWVCRVRIATAPAPEARSWAAAGAGTGGAAPEEPAPGPGEPPVPVAVFKRSAVLYASVLFNFVPVLGMIALMVSAYAVVSVFTSPQRRGIHDRVGDTAVVGEPAGSVSS</sequence>
<gene>
    <name evidence="8" type="ORF">ACFOVU_01190</name>
</gene>
<feature type="transmembrane region" description="Helical" evidence="6">
    <location>
        <begin position="50"/>
        <end position="69"/>
    </location>
</feature>
<keyword evidence="5 6" id="KW-0472">Membrane</keyword>
<dbReference type="Pfam" id="PF06271">
    <property type="entry name" value="RDD"/>
    <property type="match status" value="1"/>
</dbReference>
<organism evidence="8 9">
    <name type="scientific">Nocardiopsis sediminis</name>
    <dbReference type="NCBI Taxonomy" id="1778267"/>
    <lineage>
        <taxon>Bacteria</taxon>
        <taxon>Bacillati</taxon>
        <taxon>Actinomycetota</taxon>
        <taxon>Actinomycetes</taxon>
        <taxon>Streptosporangiales</taxon>
        <taxon>Nocardiopsidaceae</taxon>
        <taxon>Nocardiopsis</taxon>
    </lineage>
</organism>
<evidence type="ECO:0000256" key="4">
    <source>
        <dbReference type="ARBA" id="ARBA00022989"/>
    </source>
</evidence>
<dbReference type="RefSeq" id="WP_378529381.1">
    <property type="nucleotide sequence ID" value="NZ_JBHSBH010000002.1"/>
</dbReference>
<proteinExistence type="predicted"/>
<evidence type="ECO:0000256" key="2">
    <source>
        <dbReference type="ARBA" id="ARBA00022475"/>
    </source>
</evidence>
<comment type="subcellular location">
    <subcellularLocation>
        <location evidence="1">Cell membrane</location>
        <topology evidence="1">Multi-pass membrane protein</topology>
    </subcellularLocation>
</comment>
<dbReference type="EMBL" id="JBHSBH010000002">
    <property type="protein sequence ID" value="MFC3994513.1"/>
    <property type="molecule type" value="Genomic_DNA"/>
</dbReference>
<comment type="caution">
    <text evidence="8">The sequence shown here is derived from an EMBL/GenBank/DDBJ whole genome shotgun (WGS) entry which is preliminary data.</text>
</comment>